<evidence type="ECO:0000313" key="7">
    <source>
        <dbReference type="Proteomes" id="UP001211987"/>
    </source>
</evidence>
<dbReference type="CDD" id="cd06920">
    <property type="entry name" value="NEAT"/>
    <property type="match status" value="2"/>
</dbReference>
<dbReference type="SUPFAM" id="SSF158911">
    <property type="entry name" value="NEAT domain-like"/>
    <property type="match status" value="3"/>
</dbReference>
<evidence type="ECO:0000256" key="1">
    <source>
        <dbReference type="ARBA" id="ARBA00004196"/>
    </source>
</evidence>
<dbReference type="Proteomes" id="UP001211987">
    <property type="component" value="Unassembled WGS sequence"/>
</dbReference>
<evidence type="ECO:0000256" key="2">
    <source>
        <dbReference type="ARBA" id="ARBA00022729"/>
    </source>
</evidence>
<sequence>MKKLLKVVLVLMLAFGIQIATLSNVDAAQVSDLPDGKYTIPTKLKNASNIANDSMAAGALAENGELSVEEGKWYLTAEFKTLNLMGLVGNAGNIQYYETDTKSEKHAAEVISYREDDQGKQQVEKVKIPVAVNSEGVYIEMFVDAMGTTVDAYIQYSTADIVIPEEPEAPEYTLADGTYTVTSDVLKANEDVQSMAAQAVKSATVTSKDGTLLVTLQMGAVTVYGQTAYVDKMEVEQADGTSYKEVDITGRDSDGNVSEMQFTLAKNTKLTNVKFYYGGSTHGSEARLSLGLDNPTLVVPESTSKFAKDGTYTVDVALWNATQDKASMAAGAIDSQATVVVKNGVATMYITTKEMTMGTIKAWLEELYIGSSTDDYKSNPAVIVSKNADGKATMWSFVLPNEEELFDVVVNPHVAMMGNSDIPARMKVDYSTLKFVSDSIEAPKVDGESNNNTNDTPNTTTPTINQTTGTSSSSVKTGDNANMELMGGLLVSSLVAAAYLTRKRLCK</sequence>
<organism evidence="6 7">
    <name type="scientific">Thomasclavelia ramosa</name>
    <dbReference type="NCBI Taxonomy" id="1547"/>
    <lineage>
        <taxon>Bacteria</taxon>
        <taxon>Bacillati</taxon>
        <taxon>Bacillota</taxon>
        <taxon>Erysipelotrichia</taxon>
        <taxon>Erysipelotrichales</taxon>
        <taxon>Coprobacillaceae</taxon>
        <taxon>Thomasclavelia</taxon>
    </lineage>
</organism>
<evidence type="ECO:0000256" key="4">
    <source>
        <dbReference type="SAM" id="SignalP"/>
    </source>
</evidence>
<protein>
    <submittedName>
        <fullName evidence="6">NEAT domain-containing protein</fullName>
    </submittedName>
</protein>
<feature type="signal peptide" evidence="4">
    <location>
        <begin position="1"/>
        <end position="20"/>
    </location>
</feature>
<feature type="domain" description="NEAT" evidence="5">
    <location>
        <begin position="33"/>
        <end position="174"/>
    </location>
</feature>
<dbReference type="PROSITE" id="PS50978">
    <property type="entry name" value="NEAT"/>
    <property type="match status" value="2"/>
</dbReference>
<gene>
    <name evidence="6" type="ORF">PM738_01245</name>
</gene>
<dbReference type="Pfam" id="PF05031">
    <property type="entry name" value="NEAT"/>
    <property type="match status" value="2"/>
</dbReference>
<dbReference type="Pfam" id="PF11545">
    <property type="entry name" value="HemeBinding_Shp"/>
    <property type="match status" value="1"/>
</dbReference>
<dbReference type="AlphaFoldDB" id="A0AB35IFE6"/>
<accession>A0AB35IFE6</accession>
<dbReference type="EMBL" id="JAQLKE010000002">
    <property type="protein sequence ID" value="MDB7082413.1"/>
    <property type="molecule type" value="Genomic_DNA"/>
</dbReference>
<name>A0AB35IFE6_9FIRM</name>
<comment type="subcellular location">
    <subcellularLocation>
        <location evidence="1">Cell envelope</location>
    </subcellularLocation>
</comment>
<dbReference type="InterPro" id="IPR037250">
    <property type="entry name" value="NEAT_dom_sf"/>
</dbReference>
<dbReference type="SMART" id="SM00725">
    <property type="entry name" value="NEAT"/>
    <property type="match status" value="2"/>
</dbReference>
<dbReference type="InterPro" id="IPR006635">
    <property type="entry name" value="NEAT_dom"/>
</dbReference>
<evidence type="ECO:0000259" key="5">
    <source>
        <dbReference type="PROSITE" id="PS50978"/>
    </source>
</evidence>
<comment type="caution">
    <text evidence="6">The sequence shown here is derived from an EMBL/GenBank/DDBJ whole genome shotgun (WGS) entry which is preliminary data.</text>
</comment>
<feature type="region of interest" description="Disordered" evidence="3">
    <location>
        <begin position="441"/>
        <end position="479"/>
    </location>
</feature>
<proteinExistence type="predicted"/>
<evidence type="ECO:0000313" key="6">
    <source>
        <dbReference type="EMBL" id="MDB7082413.1"/>
    </source>
</evidence>
<reference evidence="6" key="1">
    <citation type="submission" date="2023-01" db="EMBL/GenBank/DDBJ databases">
        <title>Human gut microbiome strain richness.</title>
        <authorList>
            <person name="Chen-Liaw A."/>
        </authorList>
    </citation>
    <scope>NUCLEOTIDE SEQUENCE</scope>
    <source>
        <strain evidence="6">1001217st2_G6_1001217B_191108</strain>
    </source>
</reference>
<keyword evidence="2 4" id="KW-0732">Signal</keyword>
<feature type="domain" description="NEAT" evidence="5">
    <location>
        <begin position="307"/>
        <end position="446"/>
    </location>
</feature>
<feature type="chain" id="PRO_5044329287" evidence="4">
    <location>
        <begin position="21"/>
        <end position="507"/>
    </location>
</feature>
<dbReference type="RefSeq" id="WP_270372184.1">
    <property type="nucleotide sequence ID" value="NZ_JAQDLY010000003.1"/>
</dbReference>
<dbReference type="GO" id="GO:0030313">
    <property type="term" value="C:cell envelope"/>
    <property type="evidence" value="ECO:0007669"/>
    <property type="project" value="UniProtKB-SubCell"/>
</dbReference>
<dbReference type="Gene3D" id="2.60.40.1850">
    <property type="match status" value="3"/>
</dbReference>
<feature type="compositionally biased region" description="Low complexity" evidence="3">
    <location>
        <begin position="450"/>
        <end position="478"/>
    </location>
</feature>
<evidence type="ECO:0000256" key="3">
    <source>
        <dbReference type="SAM" id="MobiDB-lite"/>
    </source>
</evidence>
<dbReference type="InterPro" id="IPR020985">
    <property type="entry name" value="Cell_surface_Shp_haem-bd"/>
</dbReference>